<dbReference type="KEGG" id="erz:ER308_18875"/>
<accession>A0A411YJQ2</accession>
<organism evidence="5 6">
    <name type="scientific">Egibacter rhizosphaerae</name>
    <dbReference type="NCBI Taxonomy" id="1670831"/>
    <lineage>
        <taxon>Bacteria</taxon>
        <taxon>Bacillati</taxon>
        <taxon>Actinomycetota</taxon>
        <taxon>Nitriliruptoria</taxon>
        <taxon>Egibacterales</taxon>
        <taxon>Egibacteraceae</taxon>
        <taxon>Egibacter</taxon>
    </lineage>
</organism>
<keyword evidence="1" id="KW-0285">Flavoprotein</keyword>
<dbReference type="InterPro" id="IPR051312">
    <property type="entry name" value="Diverse_Substr_Oxidored"/>
</dbReference>
<sequence length="323" mass="34130">MDLTKNGSTKGPTDRRAHPLFRCMEKNLDAAPAPAVACRPHRPEATTRCAPVPARSDARWIEMVVSLDDARVVVPASRQEAIDAFGDGVDVVVGGATILQPEITAGRVRPGRALFLHRAGLDELRHDGDRVRVGATTTLETIAASGVEPLARAAGHIGDPEIRRQATLGGNVSAVGEGDLQAVLLALEASVRTVGPSGERTEGVDAFLRRFGGDEERLLLEAEFTVPEAAGYAVMDRFHTIPYTPLAVTAVRSDGVTRVAAKGAAPQSGRLPSVETALSAGASPEEAAAEAVADADPYDDALASAWYRRRRLPQLVTQALTEL</sequence>
<dbReference type="SUPFAM" id="SSF56176">
    <property type="entry name" value="FAD-binding/transporter-associated domain-like"/>
    <property type="match status" value="1"/>
</dbReference>
<dbReference type="InterPro" id="IPR036683">
    <property type="entry name" value="CO_DH_flav_C_dom_sf"/>
</dbReference>
<evidence type="ECO:0000313" key="5">
    <source>
        <dbReference type="EMBL" id="QBI21427.1"/>
    </source>
</evidence>
<reference evidence="5 6" key="1">
    <citation type="submission" date="2019-01" db="EMBL/GenBank/DDBJ databases">
        <title>Egibacter rhizosphaerae EGI 80759T.</title>
        <authorList>
            <person name="Chen D.-D."/>
            <person name="Tian Y."/>
            <person name="Jiao J.-Y."/>
            <person name="Zhang X.-T."/>
            <person name="Zhang Y.-G."/>
            <person name="Zhang Y."/>
            <person name="Xiao M."/>
            <person name="Shu W.-S."/>
            <person name="Li W.-J."/>
        </authorList>
    </citation>
    <scope>NUCLEOTIDE SEQUENCE [LARGE SCALE GENOMIC DNA]</scope>
    <source>
        <strain evidence="5 6">EGI 80759</strain>
    </source>
</reference>
<dbReference type="PROSITE" id="PS51387">
    <property type="entry name" value="FAD_PCMH"/>
    <property type="match status" value="1"/>
</dbReference>
<dbReference type="GO" id="GO:0016491">
    <property type="term" value="F:oxidoreductase activity"/>
    <property type="evidence" value="ECO:0007669"/>
    <property type="project" value="UniProtKB-KW"/>
</dbReference>
<dbReference type="Gene3D" id="3.30.465.10">
    <property type="match status" value="1"/>
</dbReference>
<dbReference type="InterPro" id="IPR002346">
    <property type="entry name" value="Mopterin_DH_FAD-bd"/>
</dbReference>
<evidence type="ECO:0000313" key="6">
    <source>
        <dbReference type="Proteomes" id="UP000291469"/>
    </source>
</evidence>
<evidence type="ECO:0000256" key="3">
    <source>
        <dbReference type="ARBA" id="ARBA00023002"/>
    </source>
</evidence>
<evidence type="ECO:0000259" key="4">
    <source>
        <dbReference type="PROSITE" id="PS51387"/>
    </source>
</evidence>
<dbReference type="InterPro" id="IPR005107">
    <property type="entry name" value="CO_DH_flav_C"/>
</dbReference>
<evidence type="ECO:0000256" key="1">
    <source>
        <dbReference type="ARBA" id="ARBA00022630"/>
    </source>
</evidence>
<dbReference type="AlphaFoldDB" id="A0A411YJQ2"/>
<dbReference type="InterPro" id="IPR036318">
    <property type="entry name" value="FAD-bd_PCMH-like_sf"/>
</dbReference>
<dbReference type="Pfam" id="PF00941">
    <property type="entry name" value="FAD_binding_5"/>
    <property type="match status" value="1"/>
</dbReference>
<keyword evidence="6" id="KW-1185">Reference proteome</keyword>
<evidence type="ECO:0000256" key="2">
    <source>
        <dbReference type="ARBA" id="ARBA00022827"/>
    </source>
</evidence>
<dbReference type="InterPro" id="IPR016169">
    <property type="entry name" value="FAD-bd_PCMH_sub2"/>
</dbReference>
<dbReference type="Gene3D" id="3.30.390.50">
    <property type="entry name" value="CO dehydrogenase flavoprotein, C-terminal domain"/>
    <property type="match status" value="1"/>
</dbReference>
<gene>
    <name evidence="5" type="ORF">ER308_18875</name>
</gene>
<protein>
    <recommendedName>
        <fullName evidence="4">FAD-binding PCMH-type domain-containing protein</fullName>
    </recommendedName>
</protein>
<dbReference type="RefSeq" id="WP_131156419.1">
    <property type="nucleotide sequence ID" value="NZ_CP036402.1"/>
</dbReference>
<dbReference type="GO" id="GO:0071949">
    <property type="term" value="F:FAD binding"/>
    <property type="evidence" value="ECO:0007669"/>
    <property type="project" value="InterPro"/>
</dbReference>
<dbReference type="SUPFAM" id="SSF55447">
    <property type="entry name" value="CO dehydrogenase flavoprotein C-terminal domain-like"/>
    <property type="match status" value="1"/>
</dbReference>
<proteinExistence type="predicted"/>
<dbReference type="OrthoDB" id="9793944at2"/>
<keyword evidence="3" id="KW-0560">Oxidoreductase</keyword>
<dbReference type="InterPro" id="IPR016166">
    <property type="entry name" value="FAD-bd_PCMH"/>
</dbReference>
<dbReference type="PANTHER" id="PTHR42659">
    <property type="entry name" value="XANTHINE DEHYDROGENASE SUBUNIT C-RELATED"/>
    <property type="match status" value="1"/>
</dbReference>
<dbReference type="PANTHER" id="PTHR42659:SF2">
    <property type="entry name" value="XANTHINE DEHYDROGENASE SUBUNIT C-RELATED"/>
    <property type="match status" value="1"/>
</dbReference>
<feature type="domain" description="FAD-binding PCMH-type" evidence="4">
    <location>
        <begin position="65"/>
        <end position="229"/>
    </location>
</feature>
<dbReference type="Proteomes" id="UP000291469">
    <property type="component" value="Chromosome"/>
</dbReference>
<name>A0A411YJQ2_9ACTN</name>
<keyword evidence="2" id="KW-0274">FAD</keyword>
<dbReference type="EMBL" id="CP036402">
    <property type="protein sequence ID" value="QBI21427.1"/>
    <property type="molecule type" value="Genomic_DNA"/>
</dbReference>
<dbReference type="SMART" id="SM01092">
    <property type="entry name" value="CO_deh_flav_C"/>
    <property type="match status" value="1"/>
</dbReference>